<reference evidence="1 2" key="1">
    <citation type="journal article" date="2013" name="PLoS Genet.">
        <title>Distinctive expansion of potential virulence genes in the genome of the oomycete fish pathogen Saprolegnia parasitica.</title>
        <authorList>
            <person name="Jiang R.H."/>
            <person name="de Bruijn I."/>
            <person name="Haas B.J."/>
            <person name="Belmonte R."/>
            <person name="Lobach L."/>
            <person name="Christie J."/>
            <person name="van den Ackerveken G."/>
            <person name="Bottin A."/>
            <person name="Bulone V."/>
            <person name="Diaz-Moreno S.M."/>
            <person name="Dumas B."/>
            <person name="Fan L."/>
            <person name="Gaulin E."/>
            <person name="Govers F."/>
            <person name="Grenville-Briggs L.J."/>
            <person name="Horner N.R."/>
            <person name="Levin J.Z."/>
            <person name="Mammella M."/>
            <person name="Meijer H.J."/>
            <person name="Morris P."/>
            <person name="Nusbaum C."/>
            <person name="Oome S."/>
            <person name="Phillips A.J."/>
            <person name="van Rooyen D."/>
            <person name="Rzeszutek E."/>
            <person name="Saraiva M."/>
            <person name="Secombes C.J."/>
            <person name="Seidl M.F."/>
            <person name="Snel B."/>
            <person name="Stassen J.H."/>
            <person name="Sykes S."/>
            <person name="Tripathy S."/>
            <person name="van den Berg H."/>
            <person name="Vega-Arreguin J.C."/>
            <person name="Wawra S."/>
            <person name="Young S.K."/>
            <person name="Zeng Q."/>
            <person name="Dieguez-Uribeondo J."/>
            <person name="Russ C."/>
            <person name="Tyler B.M."/>
            <person name="van West P."/>
        </authorList>
    </citation>
    <scope>NUCLEOTIDE SEQUENCE [LARGE SCALE GENOMIC DNA]</scope>
    <source>
        <strain evidence="1 2">CBS 223.65</strain>
    </source>
</reference>
<gene>
    <name evidence="1" type="ORF">SPRG_22290</name>
</gene>
<dbReference type="Proteomes" id="UP000030745">
    <property type="component" value="Unassembled WGS sequence"/>
</dbReference>
<sequence>MTEDLRPPTLATLDERPPMEDDVLRSILIDLDAPETMDQAFLAYDALLGQDRSMEAEISVVVMKTLLAKVVSADDCPTDMQQRLGDFALQTYSQSRPGVDVRHLSFISSTFHDTHTLFTMTQENDPRRLFLVQLCSTLSEYYFNRTPPADDDPDTIASIAYCRDAWLRFLAFARVDTPTPDLALMACIWKTVTRLCTMYRSVFAKTEAGLPASLYRTLEASVESQVACLSTQLGQLEIATSINLTKTLRLLLKAYAGLFGCFADSLGPDEYNDRLDFLSKVSGNIFEMQLRLGQHHAEIYRMADVLRADAMTVLSKVLGQARLAHAPLKPWCRVQLESSLASTTADLTCFFRICILLKSHTLLIERPELSVVSQFPEPRDNRVALLDLLASIFDVLSPTQQTHCLSGAVATFEGLCGDGPEHHVTPAFLAHIDMLEHLLRTTAGQAHAASVAFVATHLSVSMECFGTAVDILADGTDGELENAFWRIVDATLLVCANILLGTDDVAHVHHEMIVDASSWMQPLLIKLVELLARQPPQAEDAFHRVLCNALELIRVLHPALKTNTNNYYLALLQHVQQLAAAHATAHVLVAHFMHFLADVQVPSDAPNDHKMVGDALCAIFSSLLQYPSPWPVVATALCGLHKFLATSNVADPHTVSIHELLLRYSLTLHDFFAIVVDPPSHDLVDRVELLMHQQDSVFEKSRPTRHASSIKKRAAATIDDLLETCHAIKRLRTTRKNDAQSDAAFEHAASALQAILDLHHDHS</sequence>
<dbReference type="AlphaFoldDB" id="A0A067C175"/>
<organism evidence="1 2">
    <name type="scientific">Saprolegnia parasitica (strain CBS 223.65)</name>
    <dbReference type="NCBI Taxonomy" id="695850"/>
    <lineage>
        <taxon>Eukaryota</taxon>
        <taxon>Sar</taxon>
        <taxon>Stramenopiles</taxon>
        <taxon>Oomycota</taxon>
        <taxon>Saprolegniomycetes</taxon>
        <taxon>Saprolegniales</taxon>
        <taxon>Saprolegniaceae</taxon>
        <taxon>Saprolegnia</taxon>
    </lineage>
</organism>
<dbReference type="OrthoDB" id="74852at2759"/>
<dbReference type="EMBL" id="KK583261">
    <property type="protein sequence ID" value="KDO22870.1"/>
    <property type="molecule type" value="Genomic_DNA"/>
</dbReference>
<accession>A0A067C175</accession>
<dbReference type="RefSeq" id="XP_012206454.1">
    <property type="nucleotide sequence ID" value="XM_012351064.1"/>
</dbReference>
<evidence type="ECO:0000313" key="2">
    <source>
        <dbReference type="Proteomes" id="UP000030745"/>
    </source>
</evidence>
<proteinExistence type="predicted"/>
<dbReference type="VEuPathDB" id="FungiDB:SPRG_22290"/>
<dbReference type="GeneID" id="24142673"/>
<evidence type="ECO:0000313" key="1">
    <source>
        <dbReference type="EMBL" id="KDO22870.1"/>
    </source>
</evidence>
<dbReference type="KEGG" id="spar:SPRG_22290"/>
<keyword evidence="2" id="KW-1185">Reference proteome</keyword>
<name>A0A067C175_SAPPC</name>
<protein>
    <submittedName>
        <fullName evidence="1">Uncharacterized protein</fullName>
    </submittedName>
</protein>
<dbReference type="OMA" id="FRICILL"/>